<dbReference type="AlphaFoldDB" id="A0AAD5S0W0"/>
<dbReference type="GO" id="GO:0032435">
    <property type="term" value="P:negative regulation of proteasomal ubiquitin-dependent protein catabolic process"/>
    <property type="evidence" value="ECO:0007669"/>
    <property type="project" value="TreeGrafter"/>
</dbReference>
<feature type="compositionally biased region" description="Basic and acidic residues" evidence="3">
    <location>
        <begin position="198"/>
        <end position="218"/>
    </location>
</feature>
<dbReference type="PROSITE" id="PS00028">
    <property type="entry name" value="ZINC_FINGER_C2H2_1"/>
    <property type="match status" value="1"/>
</dbReference>
<dbReference type="PANTHER" id="PTHR46340:SF1">
    <property type="entry name" value="UBX DOMAIN-CONTAINING PROTEIN 1"/>
    <property type="match status" value="1"/>
</dbReference>
<evidence type="ECO:0000256" key="1">
    <source>
        <dbReference type="ARBA" id="ARBA00023054"/>
    </source>
</evidence>
<dbReference type="Gene3D" id="1.10.8.10">
    <property type="entry name" value="DNA helicase RuvA subunit, C-terminal domain"/>
    <property type="match status" value="1"/>
</dbReference>
<dbReference type="GO" id="GO:0008270">
    <property type="term" value="F:zinc ion binding"/>
    <property type="evidence" value="ECO:0007669"/>
    <property type="project" value="UniProtKB-KW"/>
</dbReference>
<evidence type="ECO:0000313" key="5">
    <source>
        <dbReference type="EMBL" id="KAJ2903242.1"/>
    </source>
</evidence>
<keyword evidence="6" id="KW-1185">Reference proteome</keyword>
<proteinExistence type="predicted"/>
<keyword evidence="1" id="KW-0175">Coiled coil</keyword>
<dbReference type="GO" id="GO:0005634">
    <property type="term" value="C:nucleus"/>
    <property type="evidence" value="ECO:0007669"/>
    <property type="project" value="TreeGrafter"/>
</dbReference>
<keyword evidence="2" id="KW-0863">Zinc-finger</keyword>
<keyword evidence="2" id="KW-0479">Metal-binding</keyword>
<dbReference type="Proteomes" id="UP001201980">
    <property type="component" value="Unassembled WGS sequence"/>
</dbReference>
<feature type="region of interest" description="Disordered" evidence="3">
    <location>
        <begin position="52"/>
        <end position="72"/>
    </location>
</feature>
<feature type="compositionally biased region" description="Basic and acidic residues" evidence="3">
    <location>
        <begin position="53"/>
        <end position="72"/>
    </location>
</feature>
<dbReference type="InterPro" id="IPR029071">
    <property type="entry name" value="Ubiquitin-like_domsf"/>
</dbReference>
<dbReference type="SUPFAM" id="SSF46934">
    <property type="entry name" value="UBA-like"/>
    <property type="match status" value="1"/>
</dbReference>
<organism evidence="5 6">
    <name type="scientific">Zalerion maritima</name>
    <dbReference type="NCBI Taxonomy" id="339359"/>
    <lineage>
        <taxon>Eukaryota</taxon>
        <taxon>Fungi</taxon>
        <taxon>Dikarya</taxon>
        <taxon>Ascomycota</taxon>
        <taxon>Pezizomycotina</taxon>
        <taxon>Sordariomycetes</taxon>
        <taxon>Lulworthiomycetidae</taxon>
        <taxon>Lulworthiales</taxon>
        <taxon>Lulworthiaceae</taxon>
        <taxon>Zalerion</taxon>
    </lineage>
</organism>
<dbReference type="GO" id="GO:1903094">
    <property type="term" value="P:negative regulation of protein K48-linked deubiquitination"/>
    <property type="evidence" value="ECO:0007669"/>
    <property type="project" value="TreeGrafter"/>
</dbReference>
<protein>
    <submittedName>
        <fullName evidence="5">UBX domain protein</fullName>
    </submittedName>
</protein>
<keyword evidence="2" id="KW-0862">Zinc</keyword>
<reference evidence="5" key="1">
    <citation type="submission" date="2022-07" db="EMBL/GenBank/DDBJ databases">
        <title>Draft genome sequence of Zalerion maritima ATCC 34329, a (micro)plastics degrading marine fungus.</title>
        <authorList>
            <person name="Paco A."/>
            <person name="Goncalves M.F.M."/>
            <person name="Rocha-Santos T.A.P."/>
            <person name="Alves A."/>
        </authorList>
    </citation>
    <scope>NUCLEOTIDE SEQUENCE</scope>
    <source>
        <strain evidence="5">ATCC 34329</strain>
    </source>
</reference>
<dbReference type="GO" id="GO:0036435">
    <property type="term" value="F:K48-linked polyubiquitin modification-dependent protein binding"/>
    <property type="evidence" value="ECO:0007669"/>
    <property type="project" value="TreeGrafter"/>
</dbReference>
<dbReference type="GO" id="GO:0031397">
    <property type="term" value="P:negative regulation of protein ubiquitination"/>
    <property type="evidence" value="ECO:0007669"/>
    <property type="project" value="TreeGrafter"/>
</dbReference>
<accession>A0AAD5S0W0</accession>
<dbReference type="GO" id="GO:0005737">
    <property type="term" value="C:cytoplasm"/>
    <property type="evidence" value="ECO:0007669"/>
    <property type="project" value="TreeGrafter"/>
</dbReference>
<feature type="compositionally biased region" description="Basic and acidic residues" evidence="3">
    <location>
        <begin position="140"/>
        <end position="191"/>
    </location>
</feature>
<dbReference type="PANTHER" id="PTHR46340">
    <property type="entry name" value="UBX DOMAIN-CONTAINING PROTEIN 1"/>
    <property type="match status" value="1"/>
</dbReference>
<dbReference type="PROSITE" id="PS50157">
    <property type="entry name" value="ZINC_FINGER_C2H2_2"/>
    <property type="match status" value="1"/>
</dbReference>
<dbReference type="InterPro" id="IPR013087">
    <property type="entry name" value="Znf_C2H2_type"/>
</dbReference>
<evidence type="ECO:0000256" key="2">
    <source>
        <dbReference type="PROSITE-ProRule" id="PRU00042"/>
    </source>
</evidence>
<dbReference type="SUPFAM" id="SSF54236">
    <property type="entry name" value="Ubiquitin-like"/>
    <property type="match status" value="1"/>
</dbReference>
<evidence type="ECO:0000259" key="4">
    <source>
        <dbReference type="PROSITE" id="PS50157"/>
    </source>
</evidence>
<gene>
    <name evidence="5" type="ORF">MKZ38_010194</name>
</gene>
<comment type="caution">
    <text evidence="5">The sequence shown here is derived from an EMBL/GenBank/DDBJ whole genome shotgun (WGS) entry which is preliminary data.</text>
</comment>
<feature type="compositionally biased region" description="Low complexity" evidence="3">
    <location>
        <begin position="226"/>
        <end position="244"/>
    </location>
</feature>
<evidence type="ECO:0000313" key="6">
    <source>
        <dbReference type="Proteomes" id="UP001201980"/>
    </source>
</evidence>
<dbReference type="InterPro" id="IPR009060">
    <property type="entry name" value="UBA-like_sf"/>
</dbReference>
<sequence length="318" mass="35695">MTTSDLQMLLEMGFDPTRADIAIKKSGNLNGAIEWLEKNQDKTIEVIQAESKAAAEEEARPKTNVESLKEGEDNAKSLVCNECGKKFRSMEAAEFHASKTEHTDFAESTEEIVALTEEQKKQHLEELREKLKAKKATQSEADKAEAKKNEKIRMKSTRETADLKEEVARKTAMEEAAKKRKEQAEDREYKKRLLAQIETDKKERKRKFEEEKARREGRLPQYEGGPSQSPAQALAASQPKSSPSDVRLKLMVGGKPVMKRFGPETTLFEVVEDLKKDGTVENVDKFVFKLANKSFDSLDFGQTLAEAGLAPSAILAVE</sequence>
<dbReference type="Gene3D" id="3.10.20.90">
    <property type="entry name" value="Phosphatidylinositol 3-kinase Catalytic Subunit, Chain A, domain 1"/>
    <property type="match status" value="1"/>
</dbReference>
<dbReference type="EMBL" id="JAKWBI020000087">
    <property type="protein sequence ID" value="KAJ2903242.1"/>
    <property type="molecule type" value="Genomic_DNA"/>
</dbReference>
<feature type="domain" description="C2H2-type" evidence="4">
    <location>
        <begin position="78"/>
        <end position="107"/>
    </location>
</feature>
<name>A0AAD5S0W0_9PEZI</name>
<evidence type="ECO:0000256" key="3">
    <source>
        <dbReference type="SAM" id="MobiDB-lite"/>
    </source>
</evidence>
<feature type="region of interest" description="Disordered" evidence="3">
    <location>
        <begin position="130"/>
        <end position="246"/>
    </location>
</feature>